<dbReference type="EMBL" id="JAACXV010000346">
    <property type="protein sequence ID" value="KAF7279698.1"/>
    <property type="molecule type" value="Genomic_DNA"/>
</dbReference>
<sequence length="114" mass="13269">MLEITYPIRTSAVVLLSPRPYRCIRLILGAREKKSAGVNKLTDNTWRRLDKQNDDHETKVARSWWRWWRPSVMLKVYSLSRDISLATLVRSNVAAITLRVVRSAHQLLLVNIKS</sequence>
<proteinExistence type="predicted"/>
<name>A0A834IKH9_RHYFE</name>
<reference evidence="1" key="1">
    <citation type="submission" date="2020-08" db="EMBL/GenBank/DDBJ databases">
        <title>Genome sequencing and assembly of the red palm weevil Rhynchophorus ferrugineus.</title>
        <authorList>
            <person name="Dias G.B."/>
            <person name="Bergman C.M."/>
            <person name="Manee M."/>
        </authorList>
    </citation>
    <scope>NUCLEOTIDE SEQUENCE</scope>
    <source>
        <strain evidence="1">AA-2017</strain>
        <tissue evidence="1">Whole larva</tissue>
    </source>
</reference>
<dbReference type="Proteomes" id="UP000625711">
    <property type="component" value="Unassembled WGS sequence"/>
</dbReference>
<evidence type="ECO:0000313" key="2">
    <source>
        <dbReference type="Proteomes" id="UP000625711"/>
    </source>
</evidence>
<protein>
    <submittedName>
        <fullName evidence="1">Uncharacterized protein</fullName>
    </submittedName>
</protein>
<organism evidence="1 2">
    <name type="scientific">Rhynchophorus ferrugineus</name>
    <name type="common">Red palm weevil</name>
    <name type="synonym">Curculio ferrugineus</name>
    <dbReference type="NCBI Taxonomy" id="354439"/>
    <lineage>
        <taxon>Eukaryota</taxon>
        <taxon>Metazoa</taxon>
        <taxon>Ecdysozoa</taxon>
        <taxon>Arthropoda</taxon>
        <taxon>Hexapoda</taxon>
        <taxon>Insecta</taxon>
        <taxon>Pterygota</taxon>
        <taxon>Neoptera</taxon>
        <taxon>Endopterygota</taxon>
        <taxon>Coleoptera</taxon>
        <taxon>Polyphaga</taxon>
        <taxon>Cucujiformia</taxon>
        <taxon>Curculionidae</taxon>
        <taxon>Dryophthorinae</taxon>
        <taxon>Rhynchophorus</taxon>
    </lineage>
</organism>
<accession>A0A834IKH9</accession>
<evidence type="ECO:0000313" key="1">
    <source>
        <dbReference type="EMBL" id="KAF7279698.1"/>
    </source>
</evidence>
<keyword evidence="2" id="KW-1185">Reference proteome</keyword>
<dbReference type="AlphaFoldDB" id="A0A834IKH9"/>
<gene>
    <name evidence="1" type="ORF">GWI33_006858</name>
</gene>
<comment type="caution">
    <text evidence="1">The sequence shown here is derived from an EMBL/GenBank/DDBJ whole genome shotgun (WGS) entry which is preliminary data.</text>
</comment>